<sequence length="258" mass="28380">MALFESSWDTKSSNEALVRNSAPSLKPKIGKKNNNRRDSTTKPSASIEGNGEGTNIDLDKLLKKMSDISGGGTKGNGKEKAKGKGKEKAKRNEKESGQKGKLKEKELKGTAIPVPPIPEAIAKSPKAKKQKRKEKEVPEGSEDNATAGAKRKAEESDSAVKSKKQKKNKEHTQAEPKASNEHIKNTNVPAAEEQVHGKLSELQKLVKENLQGSKFRIINEKLYKSSSQEAVDMMRKEPETYSEAIPHWIQAPNQIMAF</sequence>
<dbReference type="GO" id="GO:0016433">
    <property type="term" value="F:rRNA (adenine) methyltransferase activity"/>
    <property type="evidence" value="ECO:0007669"/>
    <property type="project" value="TreeGrafter"/>
</dbReference>
<dbReference type="GO" id="GO:0042273">
    <property type="term" value="P:ribosomal large subunit biogenesis"/>
    <property type="evidence" value="ECO:0007669"/>
    <property type="project" value="TreeGrafter"/>
</dbReference>
<name>A0A8H3BJC4_9AGAM</name>
<comment type="function">
    <text evidence="6">S-adenosyl-L-methionine-dependent methyltransferase that specifically methylates the N(1) position of adenine in helix 25.1 in 25S rRNA. Required both for ribosomal 40S and 60S subunits biogenesis. Required for efficient pre-rRNA cleavage at site A2.</text>
</comment>
<dbReference type="Gene3D" id="1.10.10.2150">
    <property type="entry name" value="Ribosomal RNA-processing protein 8, N-terminal domain"/>
    <property type="match status" value="1"/>
</dbReference>
<evidence type="ECO:0000313" key="9">
    <source>
        <dbReference type="Proteomes" id="UP000663840"/>
    </source>
</evidence>
<evidence type="ECO:0000313" key="8">
    <source>
        <dbReference type="EMBL" id="CAE6457351.1"/>
    </source>
</evidence>
<dbReference type="GO" id="GO:0005730">
    <property type="term" value="C:nucleolus"/>
    <property type="evidence" value="ECO:0007669"/>
    <property type="project" value="UniProtKB-SubCell"/>
</dbReference>
<keyword evidence="5 6" id="KW-0539">Nucleus</keyword>
<dbReference type="Proteomes" id="UP000663840">
    <property type="component" value="Unassembled WGS sequence"/>
</dbReference>
<dbReference type="InterPro" id="IPR007823">
    <property type="entry name" value="RRP8"/>
</dbReference>
<dbReference type="PANTHER" id="PTHR12787:SF0">
    <property type="entry name" value="RIBOSOMAL RNA-PROCESSING PROTEIN 8"/>
    <property type="match status" value="1"/>
</dbReference>
<dbReference type="EMBL" id="CAJMWR010003279">
    <property type="protein sequence ID" value="CAE6457351.1"/>
    <property type="molecule type" value="Genomic_DNA"/>
</dbReference>
<keyword evidence="1 6" id="KW-0698">rRNA processing</keyword>
<gene>
    <name evidence="8" type="ORF">RDB_LOCUS97516</name>
</gene>
<keyword evidence="4 6" id="KW-0949">S-adenosyl-L-methionine</keyword>
<evidence type="ECO:0000256" key="1">
    <source>
        <dbReference type="ARBA" id="ARBA00022552"/>
    </source>
</evidence>
<comment type="similarity">
    <text evidence="6">Belongs to the methyltransferase superfamily. RRP8 family.</text>
</comment>
<dbReference type="PANTHER" id="PTHR12787">
    <property type="entry name" value="RIBOSOMAL RNA-PROCESSING PROTEIN 8"/>
    <property type="match status" value="1"/>
</dbReference>
<dbReference type="AlphaFoldDB" id="A0A8H3BJC4"/>
<keyword evidence="3 6" id="KW-0808">Transferase</keyword>
<evidence type="ECO:0000256" key="3">
    <source>
        <dbReference type="ARBA" id="ARBA00022679"/>
    </source>
</evidence>
<organism evidence="8 9">
    <name type="scientific">Rhizoctonia solani</name>
    <dbReference type="NCBI Taxonomy" id="456999"/>
    <lineage>
        <taxon>Eukaryota</taxon>
        <taxon>Fungi</taxon>
        <taxon>Dikarya</taxon>
        <taxon>Basidiomycota</taxon>
        <taxon>Agaricomycotina</taxon>
        <taxon>Agaricomycetes</taxon>
        <taxon>Cantharellales</taxon>
        <taxon>Ceratobasidiaceae</taxon>
        <taxon>Rhizoctonia</taxon>
    </lineage>
</organism>
<evidence type="ECO:0000256" key="4">
    <source>
        <dbReference type="ARBA" id="ARBA00022691"/>
    </source>
</evidence>
<evidence type="ECO:0000256" key="2">
    <source>
        <dbReference type="ARBA" id="ARBA00022603"/>
    </source>
</evidence>
<comment type="subcellular location">
    <subcellularLocation>
        <location evidence="6">Nucleus</location>
        <location evidence="6">Nucleolus</location>
    </subcellularLocation>
</comment>
<proteinExistence type="inferred from homology"/>
<feature type="compositionally biased region" description="Basic and acidic residues" evidence="7">
    <location>
        <begin position="76"/>
        <end position="108"/>
    </location>
</feature>
<dbReference type="InterPro" id="IPR042036">
    <property type="entry name" value="RRP8_N"/>
</dbReference>
<feature type="compositionally biased region" description="Basic and acidic residues" evidence="7">
    <location>
        <begin position="57"/>
        <end position="66"/>
    </location>
</feature>
<evidence type="ECO:0000256" key="5">
    <source>
        <dbReference type="ARBA" id="ARBA00023242"/>
    </source>
</evidence>
<comment type="caution">
    <text evidence="8">The sequence shown here is derived from an EMBL/GenBank/DDBJ whole genome shotgun (WGS) entry which is preliminary data.</text>
</comment>
<evidence type="ECO:0000256" key="7">
    <source>
        <dbReference type="SAM" id="MobiDB-lite"/>
    </source>
</evidence>
<dbReference type="EC" id="2.1.1.-" evidence="6"/>
<keyword evidence="2 6" id="KW-0489">Methyltransferase</keyword>
<feature type="compositionally biased region" description="Basic and acidic residues" evidence="7">
    <location>
        <begin position="151"/>
        <end position="160"/>
    </location>
</feature>
<protein>
    <recommendedName>
        <fullName evidence="6">Ribosomal RNA-processing protein 8</fullName>
        <ecNumber evidence="6">2.1.1.-</ecNumber>
    </recommendedName>
</protein>
<evidence type="ECO:0000256" key="6">
    <source>
        <dbReference type="RuleBase" id="RU365074"/>
    </source>
</evidence>
<feature type="region of interest" description="Disordered" evidence="7">
    <location>
        <begin position="1"/>
        <end position="195"/>
    </location>
</feature>
<reference evidence="8" key="1">
    <citation type="submission" date="2021-01" db="EMBL/GenBank/DDBJ databases">
        <authorList>
            <person name="Kaushik A."/>
        </authorList>
    </citation>
    <scope>NUCLEOTIDE SEQUENCE</scope>
    <source>
        <strain evidence="8">AG1-1A</strain>
    </source>
</reference>
<accession>A0A8H3BJC4</accession>
<dbReference type="Pfam" id="PF05148">
    <property type="entry name" value="Methyltransf_8"/>
    <property type="match status" value="1"/>
</dbReference>
<feature type="compositionally biased region" description="Basic and acidic residues" evidence="7">
    <location>
        <begin position="170"/>
        <end position="184"/>
    </location>
</feature>